<name>A0A1I0RZD3_9RHOB</name>
<accession>A0A1I0RZD3</accession>
<dbReference type="AlphaFoldDB" id="A0A1I0RZD3"/>
<protein>
    <submittedName>
        <fullName evidence="1">Uncharacterized protein</fullName>
    </submittedName>
</protein>
<sequence length="47" mass="5078">MQRFFAGYCAFRSAVRMLGLVSTWGGADWPAMHLVHGGANIGKGRPV</sequence>
<dbReference type="STRING" id="364200.SAMN04488515_3521"/>
<gene>
    <name evidence="1" type="ORF">SAMN04488515_3521</name>
</gene>
<organism evidence="1 2">
    <name type="scientific">Cognatiyoonia koreensis</name>
    <dbReference type="NCBI Taxonomy" id="364200"/>
    <lineage>
        <taxon>Bacteria</taxon>
        <taxon>Pseudomonadati</taxon>
        <taxon>Pseudomonadota</taxon>
        <taxon>Alphaproteobacteria</taxon>
        <taxon>Rhodobacterales</taxon>
        <taxon>Paracoccaceae</taxon>
        <taxon>Cognatiyoonia</taxon>
    </lineage>
</organism>
<evidence type="ECO:0000313" key="1">
    <source>
        <dbReference type="EMBL" id="SEW47074.1"/>
    </source>
</evidence>
<proteinExistence type="predicted"/>
<dbReference type="Proteomes" id="UP000199167">
    <property type="component" value="Unassembled WGS sequence"/>
</dbReference>
<evidence type="ECO:0000313" key="2">
    <source>
        <dbReference type="Proteomes" id="UP000199167"/>
    </source>
</evidence>
<keyword evidence="2" id="KW-1185">Reference proteome</keyword>
<reference evidence="1 2" key="1">
    <citation type="submission" date="2016-10" db="EMBL/GenBank/DDBJ databases">
        <authorList>
            <person name="de Groot N.N."/>
        </authorList>
    </citation>
    <scope>NUCLEOTIDE SEQUENCE [LARGE SCALE GENOMIC DNA]</scope>
    <source>
        <strain evidence="1 2">DSM 17925</strain>
    </source>
</reference>
<dbReference type="EMBL" id="FOIZ01000003">
    <property type="protein sequence ID" value="SEW47074.1"/>
    <property type="molecule type" value="Genomic_DNA"/>
</dbReference>